<dbReference type="PANTHER" id="PTHR30146:SF109">
    <property type="entry name" value="HTH-TYPE TRANSCRIPTIONAL REGULATOR GALS"/>
    <property type="match status" value="1"/>
</dbReference>
<reference evidence="5 6" key="1">
    <citation type="submission" date="2020-08" db="EMBL/GenBank/DDBJ databases">
        <title>Genomic Encyclopedia of Type Strains, Phase IV (KMG-IV): sequencing the most valuable type-strain genomes for metagenomic binning, comparative biology and taxonomic classification.</title>
        <authorList>
            <person name="Goeker M."/>
        </authorList>
    </citation>
    <scope>NUCLEOTIDE SEQUENCE [LARGE SCALE GENOMIC DNA]</scope>
    <source>
        <strain evidence="5 6">DSM 25622</strain>
    </source>
</reference>
<dbReference type="CDD" id="cd01392">
    <property type="entry name" value="HTH_LacI"/>
    <property type="match status" value="1"/>
</dbReference>
<dbReference type="AlphaFoldDB" id="A0A840YME6"/>
<dbReference type="Gene3D" id="3.40.50.2300">
    <property type="match status" value="2"/>
</dbReference>
<dbReference type="Pfam" id="PF00356">
    <property type="entry name" value="LacI"/>
    <property type="match status" value="1"/>
</dbReference>
<dbReference type="Proteomes" id="UP000580654">
    <property type="component" value="Unassembled WGS sequence"/>
</dbReference>
<dbReference type="CDD" id="cd06278">
    <property type="entry name" value="PBP1_LacI-like"/>
    <property type="match status" value="1"/>
</dbReference>
<dbReference type="InterPro" id="IPR000843">
    <property type="entry name" value="HTH_LacI"/>
</dbReference>
<dbReference type="SUPFAM" id="SSF47413">
    <property type="entry name" value="lambda repressor-like DNA-binding domains"/>
    <property type="match status" value="1"/>
</dbReference>
<proteinExistence type="predicted"/>
<dbReference type="Pfam" id="PF13377">
    <property type="entry name" value="Peripla_BP_3"/>
    <property type="match status" value="1"/>
</dbReference>
<feature type="domain" description="HTH lacI-type" evidence="4">
    <location>
        <begin position="12"/>
        <end position="66"/>
    </location>
</feature>
<keyword evidence="3" id="KW-0804">Transcription</keyword>
<accession>A0A840YME6</accession>
<dbReference type="SUPFAM" id="SSF53822">
    <property type="entry name" value="Periplasmic binding protein-like I"/>
    <property type="match status" value="1"/>
</dbReference>
<keyword evidence="1" id="KW-0805">Transcription regulation</keyword>
<dbReference type="SMART" id="SM00354">
    <property type="entry name" value="HTH_LACI"/>
    <property type="match status" value="1"/>
</dbReference>
<dbReference type="InterPro" id="IPR010982">
    <property type="entry name" value="Lambda_DNA-bd_dom_sf"/>
</dbReference>
<dbReference type="Gene3D" id="1.10.260.40">
    <property type="entry name" value="lambda repressor-like DNA-binding domains"/>
    <property type="match status" value="1"/>
</dbReference>
<evidence type="ECO:0000256" key="3">
    <source>
        <dbReference type="ARBA" id="ARBA00023163"/>
    </source>
</evidence>
<evidence type="ECO:0000313" key="5">
    <source>
        <dbReference type="EMBL" id="MBB5696173.1"/>
    </source>
</evidence>
<gene>
    <name evidence="5" type="ORF">FHS87_004243</name>
</gene>
<sequence length="341" mass="35227">MAKPPAPPPGPATVRTISRLAGVAASTVSRALKQDPRVAPETRRRIAELALQAGYTPNAFARTLSGGRSGLVGLIVGPLQNPFYAELLAEAVAQAAALDLRLLLVHAGAGPIEDRTSQALLQYQVDGCLIASAELSSRAAAVCAARGVPIVMVNRVARLHASAVACDNLGGGADLAAFLLAGRHKRFGLVLGTQGTSTSDDRERGFITALAGAGMQPVFSTAGNSTYEGGHAAAGRIAAMSRARRPDAVFAINDIMAMGLLDGLREAGLQVPQDISVVGFDDIPAAARACYGLTTVAQPMTMMLQRGLSLLTGRIASGNLPDETVILRGQLVVRGSARRPP</sequence>
<dbReference type="GO" id="GO:0003700">
    <property type="term" value="F:DNA-binding transcription factor activity"/>
    <property type="evidence" value="ECO:0007669"/>
    <property type="project" value="TreeGrafter"/>
</dbReference>
<evidence type="ECO:0000313" key="6">
    <source>
        <dbReference type="Proteomes" id="UP000580654"/>
    </source>
</evidence>
<evidence type="ECO:0000259" key="4">
    <source>
        <dbReference type="PROSITE" id="PS50932"/>
    </source>
</evidence>
<name>A0A840YME6_9PROT</name>
<dbReference type="RefSeq" id="WP_184521266.1">
    <property type="nucleotide sequence ID" value="NZ_JACIJD010000032.1"/>
</dbReference>
<comment type="caution">
    <text evidence="5">The sequence shown here is derived from an EMBL/GenBank/DDBJ whole genome shotgun (WGS) entry which is preliminary data.</text>
</comment>
<keyword evidence="2 5" id="KW-0238">DNA-binding</keyword>
<dbReference type="InterPro" id="IPR028082">
    <property type="entry name" value="Peripla_BP_I"/>
</dbReference>
<evidence type="ECO:0000256" key="1">
    <source>
        <dbReference type="ARBA" id="ARBA00023015"/>
    </source>
</evidence>
<keyword evidence="6" id="KW-1185">Reference proteome</keyword>
<dbReference type="GO" id="GO:0000976">
    <property type="term" value="F:transcription cis-regulatory region binding"/>
    <property type="evidence" value="ECO:0007669"/>
    <property type="project" value="TreeGrafter"/>
</dbReference>
<protein>
    <submittedName>
        <fullName evidence="5">DNA-binding LacI/PurR family transcriptional regulator</fullName>
    </submittedName>
</protein>
<dbReference type="PANTHER" id="PTHR30146">
    <property type="entry name" value="LACI-RELATED TRANSCRIPTIONAL REPRESSOR"/>
    <property type="match status" value="1"/>
</dbReference>
<dbReference type="InterPro" id="IPR046335">
    <property type="entry name" value="LacI/GalR-like_sensor"/>
</dbReference>
<organism evidence="5 6">
    <name type="scientific">Muricoccus pecuniae</name>
    <dbReference type="NCBI Taxonomy" id="693023"/>
    <lineage>
        <taxon>Bacteria</taxon>
        <taxon>Pseudomonadati</taxon>
        <taxon>Pseudomonadota</taxon>
        <taxon>Alphaproteobacteria</taxon>
        <taxon>Acetobacterales</taxon>
        <taxon>Roseomonadaceae</taxon>
        <taxon>Muricoccus</taxon>
    </lineage>
</organism>
<dbReference type="EMBL" id="JACIJD010000032">
    <property type="protein sequence ID" value="MBB5696173.1"/>
    <property type="molecule type" value="Genomic_DNA"/>
</dbReference>
<dbReference type="PROSITE" id="PS50932">
    <property type="entry name" value="HTH_LACI_2"/>
    <property type="match status" value="1"/>
</dbReference>
<evidence type="ECO:0000256" key="2">
    <source>
        <dbReference type="ARBA" id="ARBA00023125"/>
    </source>
</evidence>